<dbReference type="InterPro" id="IPR040079">
    <property type="entry name" value="Glutathione_S-Trfase"/>
</dbReference>
<dbReference type="InterPro" id="IPR004046">
    <property type="entry name" value="GST_C"/>
</dbReference>
<sequence length="251" mass="28561">MYQLYVDFMSQPSRALMILCRLNAASMGQALEEKRVLIHKKEHRTDEYKELNPLRQVPCLVKRGAGQSVDFRLPESCAILRHLCERFSLSDWYPSAGGVEQLEKQAYVDSALHWYHSTLRKGCGGLTFHKVVAMNLGVQPNEAIAVDCKAVLDRALGTMERVWLKDRSFVGGSRPCVADLLFCCELEQLNMFYAPVDGMDFDSIMGPFPEVRAWMARVAEATSPVYEEVHKFLRFASKMRHEKLSKVPAKL</sequence>
<dbReference type="EMBL" id="CP031039">
    <property type="protein sequence ID" value="QDZ21726.1"/>
    <property type="molecule type" value="Genomic_DNA"/>
</dbReference>
<dbReference type="InterPro" id="IPR004045">
    <property type="entry name" value="Glutathione_S-Trfase_N"/>
</dbReference>
<dbReference type="OrthoDB" id="422574at2759"/>
<reference evidence="4 5" key="1">
    <citation type="submission" date="2018-07" db="EMBL/GenBank/DDBJ databases">
        <title>The complete nuclear genome of the prasinophyte Chloropicon primus (CCMP1205).</title>
        <authorList>
            <person name="Pombert J.-F."/>
            <person name="Otis C."/>
            <person name="Turmel M."/>
            <person name="Lemieux C."/>
        </authorList>
    </citation>
    <scope>NUCLEOTIDE SEQUENCE [LARGE SCALE GENOMIC DNA]</scope>
    <source>
        <strain evidence="4 5">CCMP1205</strain>
    </source>
</reference>
<dbReference type="Gene3D" id="3.40.30.10">
    <property type="entry name" value="Glutaredoxin"/>
    <property type="match status" value="1"/>
</dbReference>
<comment type="similarity">
    <text evidence="1">Belongs to the GST superfamily.</text>
</comment>
<keyword evidence="5" id="KW-1185">Reference proteome</keyword>
<dbReference type="PROSITE" id="PS50405">
    <property type="entry name" value="GST_CTER"/>
    <property type="match status" value="1"/>
</dbReference>
<dbReference type="Proteomes" id="UP000316726">
    <property type="component" value="Chromosome 6"/>
</dbReference>
<dbReference type="STRING" id="1764295.A0A5B8MMG0"/>
<accession>A0A5B8MMG0</accession>
<protein>
    <recommendedName>
        <fullName evidence="6">Glutathione S-transferase</fullName>
    </recommendedName>
</protein>
<dbReference type="InterPro" id="IPR036249">
    <property type="entry name" value="Thioredoxin-like_sf"/>
</dbReference>
<dbReference type="SFLD" id="SFLDS00019">
    <property type="entry name" value="Glutathione_Transferase_(cytos"/>
    <property type="match status" value="1"/>
</dbReference>
<dbReference type="InterPro" id="IPR010987">
    <property type="entry name" value="Glutathione-S-Trfase_C-like"/>
</dbReference>
<dbReference type="PROSITE" id="PS50404">
    <property type="entry name" value="GST_NTER"/>
    <property type="match status" value="1"/>
</dbReference>
<dbReference type="Pfam" id="PF00043">
    <property type="entry name" value="GST_C"/>
    <property type="match status" value="1"/>
</dbReference>
<dbReference type="SUPFAM" id="SSF52833">
    <property type="entry name" value="Thioredoxin-like"/>
    <property type="match status" value="1"/>
</dbReference>
<feature type="domain" description="GST C-terminal" evidence="3">
    <location>
        <begin position="101"/>
        <end position="239"/>
    </location>
</feature>
<gene>
    <name evidence="4" type="ORF">A3770_06p42440</name>
</gene>
<organism evidence="4 5">
    <name type="scientific">Chloropicon primus</name>
    <dbReference type="NCBI Taxonomy" id="1764295"/>
    <lineage>
        <taxon>Eukaryota</taxon>
        <taxon>Viridiplantae</taxon>
        <taxon>Chlorophyta</taxon>
        <taxon>Chloropicophyceae</taxon>
        <taxon>Chloropicales</taxon>
        <taxon>Chloropicaceae</taxon>
        <taxon>Chloropicon</taxon>
    </lineage>
</organism>
<evidence type="ECO:0000313" key="4">
    <source>
        <dbReference type="EMBL" id="QDZ21726.1"/>
    </source>
</evidence>
<dbReference type="Gene3D" id="1.20.1050.10">
    <property type="match status" value="1"/>
</dbReference>
<dbReference type="AlphaFoldDB" id="A0A5B8MMG0"/>
<evidence type="ECO:0000259" key="3">
    <source>
        <dbReference type="PROSITE" id="PS50405"/>
    </source>
</evidence>
<evidence type="ECO:0000313" key="5">
    <source>
        <dbReference type="Proteomes" id="UP000316726"/>
    </source>
</evidence>
<dbReference type="InterPro" id="IPR043377">
    <property type="entry name" value="GSTT1/2/3"/>
</dbReference>
<dbReference type="Pfam" id="PF02798">
    <property type="entry name" value="GST_N"/>
    <property type="match status" value="1"/>
</dbReference>
<feature type="domain" description="GST N-terminal" evidence="2">
    <location>
        <begin position="4"/>
        <end position="91"/>
    </location>
</feature>
<dbReference type="InterPro" id="IPR036282">
    <property type="entry name" value="Glutathione-S-Trfase_C_sf"/>
</dbReference>
<evidence type="ECO:0000256" key="1">
    <source>
        <dbReference type="RuleBase" id="RU003494"/>
    </source>
</evidence>
<dbReference type="PANTHER" id="PTHR44750">
    <property type="entry name" value="GLUTATHIONE S-TRANSFERASE T1-RELATED"/>
    <property type="match status" value="1"/>
</dbReference>
<evidence type="ECO:0008006" key="6">
    <source>
        <dbReference type="Google" id="ProtNLM"/>
    </source>
</evidence>
<evidence type="ECO:0000259" key="2">
    <source>
        <dbReference type="PROSITE" id="PS50404"/>
    </source>
</evidence>
<name>A0A5B8MMG0_9CHLO</name>
<dbReference type="SUPFAM" id="SSF47616">
    <property type="entry name" value="GST C-terminal domain-like"/>
    <property type="match status" value="1"/>
</dbReference>
<proteinExistence type="inferred from homology"/>
<dbReference type="PANTHER" id="PTHR44750:SF1">
    <property type="entry name" value="GLUTATHIONE S-TRANSFERASE T1-RELATED"/>
    <property type="match status" value="1"/>
</dbReference>